<dbReference type="Gene3D" id="3.40.50.620">
    <property type="entry name" value="HUPs"/>
    <property type="match status" value="1"/>
</dbReference>
<dbReference type="CDD" id="cd02165">
    <property type="entry name" value="NMNAT"/>
    <property type="match status" value="1"/>
</dbReference>
<keyword evidence="6 11" id="KW-0548">Nucleotidyltransferase</keyword>
<feature type="domain" description="Cytidyltransferase-like" evidence="12">
    <location>
        <begin position="11"/>
        <end position="170"/>
    </location>
</feature>
<dbReference type="GO" id="GO:0004515">
    <property type="term" value="F:nicotinate-nucleotide adenylyltransferase activity"/>
    <property type="evidence" value="ECO:0007669"/>
    <property type="project" value="UniProtKB-UniRule"/>
</dbReference>
<evidence type="ECO:0000259" key="12">
    <source>
        <dbReference type="Pfam" id="PF01467"/>
    </source>
</evidence>
<keyword evidence="8 11" id="KW-0067">ATP-binding</keyword>
<name>A0A2Z4ACW3_9BACT</name>
<proteinExistence type="inferred from homology"/>
<comment type="catalytic activity">
    <reaction evidence="10 11">
        <text>nicotinate beta-D-ribonucleotide + ATP + H(+) = deamido-NAD(+) + diphosphate</text>
        <dbReference type="Rhea" id="RHEA:22860"/>
        <dbReference type="ChEBI" id="CHEBI:15378"/>
        <dbReference type="ChEBI" id="CHEBI:30616"/>
        <dbReference type="ChEBI" id="CHEBI:33019"/>
        <dbReference type="ChEBI" id="CHEBI:57502"/>
        <dbReference type="ChEBI" id="CHEBI:58437"/>
        <dbReference type="EC" id="2.7.7.18"/>
    </reaction>
</comment>
<evidence type="ECO:0000313" key="14">
    <source>
        <dbReference type="Proteomes" id="UP000247465"/>
    </source>
</evidence>
<dbReference type="NCBIfam" id="TIGR00125">
    <property type="entry name" value="cyt_tran_rel"/>
    <property type="match status" value="1"/>
</dbReference>
<evidence type="ECO:0000313" key="13">
    <source>
        <dbReference type="EMBL" id="AWT60013.1"/>
    </source>
</evidence>
<evidence type="ECO:0000256" key="1">
    <source>
        <dbReference type="ARBA" id="ARBA00002324"/>
    </source>
</evidence>
<dbReference type="PANTHER" id="PTHR39321">
    <property type="entry name" value="NICOTINATE-NUCLEOTIDE ADENYLYLTRANSFERASE-RELATED"/>
    <property type="match status" value="1"/>
</dbReference>
<reference evidence="13 14" key="1">
    <citation type="submission" date="2018-06" db="EMBL/GenBank/DDBJ databases">
        <title>Draft Genome Sequence of a Novel Marine Bacterium Related to the Verrucomicrobia.</title>
        <authorList>
            <person name="Vosseberg J."/>
            <person name="Martijn J."/>
            <person name="Ettema T.J.G."/>
        </authorList>
    </citation>
    <scope>NUCLEOTIDE SEQUENCE [LARGE SCALE GENOMIC DNA]</scope>
    <source>
        <strain evidence="13">TARA_B100001123</strain>
    </source>
</reference>
<evidence type="ECO:0000256" key="8">
    <source>
        <dbReference type="ARBA" id="ARBA00022840"/>
    </source>
</evidence>
<dbReference type="EMBL" id="CP029803">
    <property type="protein sequence ID" value="AWT60013.1"/>
    <property type="molecule type" value="Genomic_DNA"/>
</dbReference>
<dbReference type="InterPro" id="IPR014729">
    <property type="entry name" value="Rossmann-like_a/b/a_fold"/>
</dbReference>
<evidence type="ECO:0000256" key="7">
    <source>
        <dbReference type="ARBA" id="ARBA00022741"/>
    </source>
</evidence>
<accession>A0A2Z4ACW3</accession>
<dbReference type="EC" id="2.7.7.18" evidence="11"/>
<sequence>MNSTPNKGLAILGGTFDPIHLGHLFLAQDAIENLRLERVIFVPAARNPLKLNRPEATDAQRLEMLRLALSSDCRFLLDDLEIKAGGSSYSIDTVEMLHTRYPEVKLYWLIGSDELQQLPKWRRIDELLKLVDFISFPRPGYSRKIPSLTDLRIHEIQGHIFDVSASEIRGRVKQGLEVSLFLPPKVCHYIEFHGLYR</sequence>
<dbReference type="GO" id="GO:0005524">
    <property type="term" value="F:ATP binding"/>
    <property type="evidence" value="ECO:0007669"/>
    <property type="project" value="UniProtKB-KW"/>
</dbReference>
<dbReference type="InterPro" id="IPR005248">
    <property type="entry name" value="NadD/NMNAT"/>
</dbReference>
<keyword evidence="5 11" id="KW-0808">Transferase</keyword>
<organism evidence="13 14">
    <name type="scientific">Candidatus Moanibacter tarae</name>
    <dbReference type="NCBI Taxonomy" id="2200854"/>
    <lineage>
        <taxon>Bacteria</taxon>
        <taxon>Pseudomonadati</taxon>
        <taxon>Verrucomicrobiota</taxon>
        <taxon>Opitutia</taxon>
        <taxon>Puniceicoccales</taxon>
        <taxon>Puniceicoccales incertae sedis</taxon>
        <taxon>Candidatus Moanibacter</taxon>
    </lineage>
</organism>
<dbReference type="NCBIfam" id="TIGR00482">
    <property type="entry name" value="nicotinate (nicotinamide) nucleotide adenylyltransferase"/>
    <property type="match status" value="1"/>
</dbReference>
<dbReference type="Pfam" id="PF01467">
    <property type="entry name" value="CTP_transf_like"/>
    <property type="match status" value="1"/>
</dbReference>
<dbReference type="GO" id="GO:0009435">
    <property type="term" value="P:NAD+ biosynthetic process"/>
    <property type="evidence" value="ECO:0007669"/>
    <property type="project" value="UniProtKB-UniRule"/>
</dbReference>
<comment type="function">
    <text evidence="1 11">Catalyzes the reversible adenylation of nicotinate mononucleotide (NaMN) to nicotinic acid adenine dinucleotide (NaAD).</text>
</comment>
<evidence type="ECO:0000256" key="5">
    <source>
        <dbReference type="ARBA" id="ARBA00022679"/>
    </source>
</evidence>
<evidence type="ECO:0000256" key="11">
    <source>
        <dbReference type="HAMAP-Rule" id="MF_00244"/>
    </source>
</evidence>
<evidence type="ECO:0000256" key="10">
    <source>
        <dbReference type="ARBA" id="ARBA00048721"/>
    </source>
</evidence>
<comment type="similarity">
    <text evidence="3 11">Belongs to the NadD family.</text>
</comment>
<keyword evidence="7 11" id="KW-0547">Nucleotide-binding</keyword>
<dbReference type="InterPro" id="IPR004821">
    <property type="entry name" value="Cyt_trans-like"/>
</dbReference>
<evidence type="ECO:0000256" key="4">
    <source>
        <dbReference type="ARBA" id="ARBA00022642"/>
    </source>
</evidence>
<protein>
    <recommendedName>
        <fullName evidence="11">Probable nicotinate-nucleotide adenylyltransferase</fullName>
        <ecNumber evidence="11">2.7.7.18</ecNumber>
    </recommendedName>
    <alternativeName>
        <fullName evidence="11">Deamido-NAD(+) diphosphorylase</fullName>
    </alternativeName>
    <alternativeName>
        <fullName evidence="11">Deamido-NAD(+) pyrophosphorylase</fullName>
    </alternativeName>
    <alternativeName>
        <fullName evidence="11">Nicotinate mononucleotide adenylyltransferase</fullName>
        <shortName evidence="11">NaMN adenylyltransferase</shortName>
    </alternativeName>
</protein>
<dbReference type="PANTHER" id="PTHR39321:SF3">
    <property type="entry name" value="PHOSPHOPANTETHEINE ADENYLYLTRANSFERASE"/>
    <property type="match status" value="1"/>
</dbReference>
<keyword evidence="4 11" id="KW-0662">Pyridine nucleotide biosynthesis</keyword>
<comment type="pathway">
    <text evidence="2 11">Cofactor biosynthesis; NAD(+) biosynthesis; deamido-NAD(+) from nicotinate D-ribonucleotide: step 1/1.</text>
</comment>
<gene>
    <name evidence="13" type="primary">nadD_1</name>
    <name evidence="11" type="synonym">nadD</name>
    <name evidence="13" type="ORF">DF168_01212</name>
</gene>
<evidence type="ECO:0000256" key="2">
    <source>
        <dbReference type="ARBA" id="ARBA00005019"/>
    </source>
</evidence>
<evidence type="ECO:0000256" key="9">
    <source>
        <dbReference type="ARBA" id="ARBA00023027"/>
    </source>
</evidence>
<dbReference type="KEGG" id="mtar:DF168_01212"/>
<dbReference type="UniPathway" id="UPA00253">
    <property type="reaction ID" value="UER00332"/>
</dbReference>
<evidence type="ECO:0000256" key="3">
    <source>
        <dbReference type="ARBA" id="ARBA00009014"/>
    </source>
</evidence>
<keyword evidence="9 11" id="KW-0520">NAD</keyword>
<dbReference type="HAMAP" id="MF_00244">
    <property type="entry name" value="NaMN_adenylyltr"/>
    <property type="match status" value="1"/>
</dbReference>
<dbReference type="NCBIfam" id="NF000840">
    <property type="entry name" value="PRK00071.1-3"/>
    <property type="match status" value="1"/>
</dbReference>
<dbReference type="SUPFAM" id="SSF52374">
    <property type="entry name" value="Nucleotidylyl transferase"/>
    <property type="match status" value="1"/>
</dbReference>
<dbReference type="AlphaFoldDB" id="A0A2Z4ACW3"/>
<dbReference type="Proteomes" id="UP000247465">
    <property type="component" value="Chromosome"/>
</dbReference>
<evidence type="ECO:0000256" key="6">
    <source>
        <dbReference type="ARBA" id="ARBA00022695"/>
    </source>
</evidence>